<dbReference type="GO" id="GO:0070224">
    <property type="term" value="F:sulfide:quinone oxidoreductase activity"/>
    <property type="evidence" value="ECO:0007669"/>
    <property type="project" value="TreeGrafter"/>
</dbReference>
<organism evidence="8 9">
    <name type="scientific">Pirellula staleyi (strain ATCC 27377 / DSM 6068 / ICPB 4128)</name>
    <name type="common">Pirella staleyi</name>
    <dbReference type="NCBI Taxonomy" id="530564"/>
    <lineage>
        <taxon>Bacteria</taxon>
        <taxon>Pseudomonadati</taxon>
        <taxon>Planctomycetota</taxon>
        <taxon>Planctomycetia</taxon>
        <taxon>Pirellulales</taxon>
        <taxon>Pirellulaceae</taxon>
        <taxon>Pirellula</taxon>
    </lineage>
</organism>
<keyword evidence="5" id="KW-0809">Transit peptide</keyword>
<dbReference type="InterPro" id="IPR015904">
    <property type="entry name" value="Sulphide_quinone_reductase"/>
</dbReference>
<evidence type="ECO:0000256" key="3">
    <source>
        <dbReference type="ARBA" id="ARBA00022719"/>
    </source>
</evidence>
<name>D2R3C1_PIRSD</name>
<dbReference type="HOGENOM" id="CLU_030742_2_0_0"/>
<comment type="cofactor">
    <cofactor evidence="1">
        <name>FAD</name>
        <dbReference type="ChEBI" id="CHEBI:57692"/>
    </cofactor>
</comment>
<dbReference type="GO" id="GO:0071949">
    <property type="term" value="F:FAD binding"/>
    <property type="evidence" value="ECO:0007669"/>
    <property type="project" value="TreeGrafter"/>
</dbReference>
<dbReference type="InterPro" id="IPR023753">
    <property type="entry name" value="FAD/NAD-binding_dom"/>
</dbReference>
<feature type="domain" description="FAD/NAD(P)-binding" evidence="7">
    <location>
        <begin position="10"/>
        <end position="130"/>
    </location>
</feature>
<dbReference type="EMBL" id="CP001848">
    <property type="protein sequence ID" value="ADB15152.1"/>
    <property type="molecule type" value="Genomic_DNA"/>
</dbReference>
<dbReference type="Proteomes" id="UP000001887">
    <property type="component" value="Chromosome"/>
</dbReference>
<keyword evidence="2" id="KW-0285">Flavoprotein</keyword>
<dbReference type="SUPFAM" id="SSF51905">
    <property type="entry name" value="FAD/NAD(P)-binding domain"/>
    <property type="match status" value="2"/>
</dbReference>
<dbReference type="GO" id="GO:0070221">
    <property type="term" value="P:sulfide oxidation, using sulfide:quinone oxidoreductase"/>
    <property type="evidence" value="ECO:0007669"/>
    <property type="project" value="TreeGrafter"/>
</dbReference>
<gene>
    <name evidence="8" type="ordered locus">Psta_0464</name>
</gene>
<dbReference type="FunFam" id="3.50.50.60:FF:000034">
    <property type="entry name" value="sulfide:quinone oxidoreductase, mitochondrial"/>
    <property type="match status" value="1"/>
</dbReference>
<protein>
    <submittedName>
        <fullName evidence="8">FAD-dependent pyridine nucleotide-disulphide oxidoreductase</fullName>
    </submittedName>
</protein>
<sequence>MIAPQEKTHYQILILGGGTAGITVAAQLRHKLQTFDVAIIEPSTKHYYQPLWTLVGGGVFPKEQSERLEESLIPSGAIWIRDSVAEFAPEQNRITTTSGKAISYDYLVIALGIQIDWDKIPGLREGLGRNQICSNYAFDQVDYTWECLQSFQGGNALFTMPGTAVKCGGAPQKIMYLAEDHFRRRGIRRQCNIHYYSAQGALFAVEKYRKTLEKHVVETGIELNLKQNLVEILPDSKAAIFEHVETKERRQVGFDMIHVTPPMSAPSIIQKSTLASSAGWVEVDKHTLQHPRFRNVFTLGDCAGLPTSKTGAAIRKQAPVVVANLRSALAGEPLAAKYNGYTSCPIVTGYGKLILAEFDYDGNPQETFPFDQAQERWSMYLLKAYALPTLYWNAMLRGWA</sequence>
<evidence type="ECO:0000256" key="4">
    <source>
        <dbReference type="ARBA" id="ARBA00022827"/>
    </source>
</evidence>
<keyword evidence="6" id="KW-0560">Oxidoreductase</keyword>
<dbReference type="PANTHER" id="PTHR10632:SF2">
    <property type="entry name" value="SULFIDE:QUINONE OXIDOREDUCTASE, MITOCHONDRIAL"/>
    <property type="match status" value="1"/>
</dbReference>
<accession>D2R3C1</accession>
<dbReference type="OrthoDB" id="9805710at2"/>
<dbReference type="KEGG" id="psl:Psta_0464"/>
<evidence type="ECO:0000256" key="6">
    <source>
        <dbReference type="ARBA" id="ARBA00023002"/>
    </source>
</evidence>
<dbReference type="PANTHER" id="PTHR10632">
    <property type="entry name" value="SULFIDE:QUINONE OXIDOREDUCTASE"/>
    <property type="match status" value="1"/>
</dbReference>
<evidence type="ECO:0000256" key="1">
    <source>
        <dbReference type="ARBA" id="ARBA00001974"/>
    </source>
</evidence>
<reference evidence="8 9" key="1">
    <citation type="journal article" date="2009" name="Stand. Genomic Sci.">
        <title>Complete genome sequence of Pirellula staleyi type strain (ATCC 27377).</title>
        <authorList>
            <person name="Clum A."/>
            <person name="Tindall B.J."/>
            <person name="Sikorski J."/>
            <person name="Ivanova N."/>
            <person name="Mavrommatis K."/>
            <person name="Lucas S."/>
            <person name="Glavina del Rio T."/>
            <person name="Nolan M."/>
            <person name="Chen F."/>
            <person name="Tice H."/>
            <person name="Pitluck S."/>
            <person name="Cheng J.F."/>
            <person name="Chertkov O."/>
            <person name="Brettin T."/>
            <person name="Han C."/>
            <person name="Detter J.C."/>
            <person name="Kuske C."/>
            <person name="Bruce D."/>
            <person name="Goodwin L."/>
            <person name="Ovchinikova G."/>
            <person name="Pati A."/>
            <person name="Mikhailova N."/>
            <person name="Chen A."/>
            <person name="Palaniappan K."/>
            <person name="Land M."/>
            <person name="Hauser L."/>
            <person name="Chang Y.J."/>
            <person name="Jeffries C.D."/>
            <person name="Chain P."/>
            <person name="Rohde M."/>
            <person name="Goker M."/>
            <person name="Bristow J."/>
            <person name="Eisen J.A."/>
            <person name="Markowitz V."/>
            <person name="Hugenholtz P."/>
            <person name="Kyrpides N.C."/>
            <person name="Klenk H.P."/>
            <person name="Lapidus A."/>
        </authorList>
    </citation>
    <scope>NUCLEOTIDE SEQUENCE [LARGE SCALE GENOMIC DNA]</scope>
    <source>
        <strain evidence="9">ATCC 27377 / DSM 6068 / ICPB 4128</strain>
    </source>
</reference>
<keyword evidence="4" id="KW-0274">FAD</keyword>
<evidence type="ECO:0000256" key="5">
    <source>
        <dbReference type="ARBA" id="ARBA00022946"/>
    </source>
</evidence>
<keyword evidence="9" id="KW-1185">Reference proteome</keyword>
<dbReference type="InterPro" id="IPR036188">
    <property type="entry name" value="FAD/NAD-bd_sf"/>
</dbReference>
<dbReference type="Pfam" id="PF07992">
    <property type="entry name" value="Pyr_redox_2"/>
    <property type="match status" value="1"/>
</dbReference>
<dbReference type="AlphaFoldDB" id="D2R3C1"/>
<dbReference type="GO" id="GO:0048038">
    <property type="term" value="F:quinone binding"/>
    <property type="evidence" value="ECO:0007669"/>
    <property type="project" value="UniProtKB-KW"/>
</dbReference>
<evidence type="ECO:0000256" key="2">
    <source>
        <dbReference type="ARBA" id="ARBA00022630"/>
    </source>
</evidence>
<dbReference type="STRING" id="530564.Psta_0464"/>
<dbReference type="eggNOG" id="COG0446">
    <property type="taxonomic scope" value="Bacteria"/>
</dbReference>
<keyword evidence="3" id="KW-0874">Quinone</keyword>
<evidence type="ECO:0000313" key="8">
    <source>
        <dbReference type="EMBL" id="ADB15152.1"/>
    </source>
</evidence>
<dbReference type="Gene3D" id="3.50.50.60">
    <property type="entry name" value="FAD/NAD(P)-binding domain"/>
    <property type="match status" value="2"/>
</dbReference>
<proteinExistence type="predicted"/>
<evidence type="ECO:0000313" key="9">
    <source>
        <dbReference type="Proteomes" id="UP000001887"/>
    </source>
</evidence>
<evidence type="ECO:0000259" key="7">
    <source>
        <dbReference type="Pfam" id="PF07992"/>
    </source>
</evidence>